<dbReference type="EMBL" id="JAHWGI010001301">
    <property type="protein sequence ID" value="KAK3927916.1"/>
    <property type="molecule type" value="Genomic_DNA"/>
</dbReference>
<proteinExistence type="predicted"/>
<gene>
    <name evidence="2" type="ORF">KUF71_016201</name>
    <name evidence="3" type="ORF">KUF71_017268</name>
</gene>
<evidence type="ECO:0000256" key="1">
    <source>
        <dbReference type="SAM" id="Phobius"/>
    </source>
</evidence>
<name>A0AAE1HW49_9NEOP</name>
<feature type="transmembrane region" description="Helical" evidence="1">
    <location>
        <begin position="62"/>
        <end position="81"/>
    </location>
</feature>
<comment type="caution">
    <text evidence="2">The sequence shown here is derived from an EMBL/GenBank/DDBJ whole genome shotgun (WGS) entry which is preliminary data.</text>
</comment>
<keyword evidence="1" id="KW-0812">Transmembrane</keyword>
<keyword evidence="1" id="KW-0472">Membrane</keyword>
<dbReference type="EMBL" id="JAHWGI010001367">
    <property type="protein sequence ID" value="KAK3928984.1"/>
    <property type="molecule type" value="Genomic_DNA"/>
</dbReference>
<dbReference type="Proteomes" id="UP001219518">
    <property type="component" value="Unassembled WGS sequence"/>
</dbReference>
<keyword evidence="1" id="KW-1133">Transmembrane helix</keyword>
<keyword evidence="4" id="KW-1185">Reference proteome</keyword>
<dbReference type="AlphaFoldDB" id="A0AAE1HW49"/>
<accession>A0AAE1HW49</accession>
<sequence length="90" mass="9675">MRHDPELFWLWTNLWHLPCEHLGQADEVGNVTGISAGFSSAVHFLASAATGSKICGGNSSSTFSFVLVLLVTFLGTALFFGDLRLVSFGL</sequence>
<evidence type="ECO:0000313" key="4">
    <source>
        <dbReference type="Proteomes" id="UP001219518"/>
    </source>
</evidence>
<organism evidence="2 4">
    <name type="scientific">Frankliniella fusca</name>
    <dbReference type="NCBI Taxonomy" id="407009"/>
    <lineage>
        <taxon>Eukaryota</taxon>
        <taxon>Metazoa</taxon>
        <taxon>Ecdysozoa</taxon>
        <taxon>Arthropoda</taxon>
        <taxon>Hexapoda</taxon>
        <taxon>Insecta</taxon>
        <taxon>Pterygota</taxon>
        <taxon>Neoptera</taxon>
        <taxon>Paraneoptera</taxon>
        <taxon>Thysanoptera</taxon>
        <taxon>Terebrantia</taxon>
        <taxon>Thripoidea</taxon>
        <taxon>Thripidae</taxon>
        <taxon>Frankliniella</taxon>
    </lineage>
</organism>
<protein>
    <submittedName>
        <fullName evidence="2">Pyridinium-3,5-bisthiocarboxylic acid mononucleotide nickel insertion protein</fullName>
    </submittedName>
</protein>
<evidence type="ECO:0000313" key="3">
    <source>
        <dbReference type="EMBL" id="KAK3928984.1"/>
    </source>
</evidence>
<reference evidence="2" key="2">
    <citation type="journal article" date="2023" name="BMC Genomics">
        <title>Pest status, molecular evolution, and epigenetic factors derived from the genome assembly of Frankliniella fusca, a thysanopteran phytovirus vector.</title>
        <authorList>
            <person name="Catto M.A."/>
            <person name="Labadie P.E."/>
            <person name="Jacobson A.L."/>
            <person name="Kennedy G.G."/>
            <person name="Srinivasan R."/>
            <person name="Hunt B.G."/>
        </authorList>
    </citation>
    <scope>NUCLEOTIDE SEQUENCE</scope>
    <source>
        <strain evidence="2">PL_HMW_Pooled</strain>
    </source>
</reference>
<evidence type="ECO:0000313" key="2">
    <source>
        <dbReference type="EMBL" id="KAK3927916.1"/>
    </source>
</evidence>
<reference evidence="2" key="1">
    <citation type="submission" date="2021-07" db="EMBL/GenBank/DDBJ databases">
        <authorList>
            <person name="Catto M.A."/>
            <person name="Jacobson A."/>
            <person name="Kennedy G."/>
            <person name="Labadie P."/>
            <person name="Hunt B.G."/>
            <person name="Srinivasan R."/>
        </authorList>
    </citation>
    <scope>NUCLEOTIDE SEQUENCE</scope>
    <source>
        <strain evidence="2">PL_HMW_Pooled</strain>
        <tissue evidence="2">Head</tissue>
    </source>
</reference>